<evidence type="ECO:0000313" key="4">
    <source>
        <dbReference type="EMBL" id="OIP04444.1"/>
    </source>
</evidence>
<evidence type="ECO:0000256" key="2">
    <source>
        <dbReference type="PROSITE-ProRule" id="PRU01091"/>
    </source>
</evidence>
<name>A0A1J5B101_9BACT</name>
<feature type="DNA-binding region" description="OmpR/PhoB-type" evidence="2">
    <location>
        <begin position="1"/>
        <end position="75"/>
    </location>
</feature>
<dbReference type="EMBL" id="MNXQ01000002">
    <property type="protein sequence ID" value="OIP04444.1"/>
    <property type="molecule type" value="Genomic_DNA"/>
</dbReference>
<dbReference type="GO" id="GO:0003677">
    <property type="term" value="F:DNA binding"/>
    <property type="evidence" value="ECO:0007669"/>
    <property type="project" value="UniProtKB-UniRule"/>
</dbReference>
<dbReference type="InterPro" id="IPR016032">
    <property type="entry name" value="Sig_transdc_resp-reg_C-effctor"/>
</dbReference>
<accession>A0A1J5B101</accession>
<dbReference type="CDD" id="cd00383">
    <property type="entry name" value="trans_reg_C"/>
    <property type="match status" value="1"/>
</dbReference>
<dbReference type="Pfam" id="PF00486">
    <property type="entry name" value="Trans_reg_C"/>
    <property type="match status" value="1"/>
</dbReference>
<dbReference type="PROSITE" id="PS51755">
    <property type="entry name" value="OMPR_PHOB"/>
    <property type="match status" value="1"/>
</dbReference>
<dbReference type="GO" id="GO:0000160">
    <property type="term" value="P:phosphorelay signal transduction system"/>
    <property type="evidence" value="ECO:0007669"/>
    <property type="project" value="InterPro"/>
</dbReference>
<gene>
    <name evidence="4" type="ORF">AUK18_00050</name>
</gene>
<sequence>MADLQQSEARVLAGLEAKLNRICSRDEIAQSLWGNNWTEKYSDWMIDTLIYRLRHKLAAGYEIKTLRNQGYVLQKKGYIFVRTEPTIINN</sequence>
<proteinExistence type="predicted"/>
<dbReference type="InterPro" id="IPR001867">
    <property type="entry name" value="OmpR/PhoB-type_DNA-bd"/>
</dbReference>
<keyword evidence="1 2" id="KW-0238">DNA-binding</keyword>
<dbReference type="GO" id="GO:0006355">
    <property type="term" value="P:regulation of DNA-templated transcription"/>
    <property type="evidence" value="ECO:0007669"/>
    <property type="project" value="InterPro"/>
</dbReference>
<dbReference type="SMART" id="SM00862">
    <property type="entry name" value="Trans_reg_C"/>
    <property type="match status" value="1"/>
</dbReference>
<evidence type="ECO:0000313" key="5">
    <source>
        <dbReference type="Proteomes" id="UP000183605"/>
    </source>
</evidence>
<reference evidence="4 5" key="1">
    <citation type="journal article" date="2016" name="Environ. Microbiol.">
        <title>Genomic resolution of a cold subsurface aquifer community provides metabolic insights for novel microbes adapted to high CO concentrations.</title>
        <authorList>
            <person name="Probst A.J."/>
            <person name="Castelle C.J."/>
            <person name="Singh A."/>
            <person name="Brown C.T."/>
            <person name="Anantharaman K."/>
            <person name="Sharon I."/>
            <person name="Hug L.A."/>
            <person name="Burstein D."/>
            <person name="Emerson J.B."/>
            <person name="Thomas B.C."/>
            <person name="Banfield J.F."/>
        </authorList>
    </citation>
    <scope>NUCLEOTIDE SEQUENCE [LARGE SCALE GENOMIC DNA]</scope>
    <source>
        <strain evidence="4">CG2_30_44_31</strain>
    </source>
</reference>
<dbReference type="InterPro" id="IPR036388">
    <property type="entry name" value="WH-like_DNA-bd_sf"/>
</dbReference>
<organism evidence="4 5">
    <name type="scientific">Candidatus Beckwithbacteria bacterium CG2_30_44_31</name>
    <dbReference type="NCBI Taxonomy" id="1805035"/>
    <lineage>
        <taxon>Bacteria</taxon>
        <taxon>Candidatus Beckwithiibacteriota</taxon>
    </lineage>
</organism>
<dbReference type="AlphaFoldDB" id="A0A1J5B101"/>
<comment type="caution">
    <text evidence="4">The sequence shown here is derived from an EMBL/GenBank/DDBJ whole genome shotgun (WGS) entry which is preliminary data.</text>
</comment>
<protein>
    <recommendedName>
        <fullName evidence="3">OmpR/PhoB-type domain-containing protein</fullName>
    </recommendedName>
</protein>
<dbReference type="Proteomes" id="UP000183605">
    <property type="component" value="Unassembled WGS sequence"/>
</dbReference>
<evidence type="ECO:0000256" key="1">
    <source>
        <dbReference type="ARBA" id="ARBA00023125"/>
    </source>
</evidence>
<dbReference type="Gene3D" id="1.10.10.10">
    <property type="entry name" value="Winged helix-like DNA-binding domain superfamily/Winged helix DNA-binding domain"/>
    <property type="match status" value="1"/>
</dbReference>
<feature type="domain" description="OmpR/PhoB-type" evidence="3">
    <location>
        <begin position="1"/>
        <end position="75"/>
    </location>
</feature>
<dbReference type="SUPFAM" id="SSF46894">
    <property type="entry name" value="C-terminal effector domain of the bipartite response regulators"/>
    <property type="match status" value="1"/>
</dbReference>
<evidence type="ECO:0000259" key="3">
    <source>
        <dbReference type="PROSITE" id="PS51755"/>
    </source>
</evidence>